<dbReference type="EMBL" id="JACVVK020000068">
    <property type="protein sequence ID" value="KAK7496256.1"/>
    <property type="molecule type" value="Genomic_DNA"/>
</dbReference>
<dbReference type="Pfam" id="PF00059">
    <property type="entry name" value="Lectin_C"/>
    <property type="match status" value="1"/>
</dbReference>
<dbReference type="InterPro" id="IPR016187">
    <property type="entry name" value="CTDL_fold"/>
</dbReference>
<feature type="non-terminal residue" evidence="2">
    <location>
        <position position="1"/>
    </location>
</feature>
<dbReference type="Proteomes" id="UP001519460">
    <property type="component" value="Unassembled WGS sequence"/>
</dbReference>
<evidence type="ECO:0000313" key="3">
    <source>
        <dbReference type="Proteomes" id="UP001519460"/>
    </source>
</evidence>
<dbReference type="PANTHER" id="PTHR22801">
    <property type="entry name" value="LITHOSTATHINE"/>
    <property type="match status" value="1"/>
</dbReference>
<organism evidence="2 3">
    <name type="scientific">Batillaria attramentaria</name>
    <dbReference type="NCBI Taxonomy" id="370345"/>
    <lineage>
        <taxon>Eukaryota</taxon>
        <taxon>Metazoa</taxon>
        <taxon>Spiralia</taxon>
        <taxon>Lophotrochozoa</taxon>
        <taxon>Mollusca</taxon>
        <taxon>Gastropoda</taxon>
        <taxon>Caenogastropoda</taxon>
        <taxon>Sorbeoconcha</taxon>
        <taxon>Cerithioidea</taxon>
        <taxon>Batillariidae</taxon>
        <taxon>Batillaria</taxon>
    </lineage>
</organism>
<feature type="domain" description="C-type lectin" evidence="1">
    <location>
        <begin position="3"/>
        <end position="118"/>
    </location>
</feature>
<dbReference type="SMART" id="SM00034">
    <property type="entry name" value="CLECT"/>
    <property type="match status" value="1"/>
</dbReference>
<gene>
    <name evidence="2" type="ORF">BaRGS_00012421</name>
</gene>
<dbReference type="CDD" id="cd00037">
    <property type="entry name" value="CLECT"/>
    <property type="match status" value="1"/>
</dbReference>
<evidence type="ECO:0000259" key="1">
    <source>
        <dbReference type="PROSITE" id="PS50041"/>
    </source>
</evidence>
<sequence>LVAPGTCLKLYLAEKSHSEASNHCQQEGGRLYTIKTPERKDLLKTFISLGTTSVWLDAVKAVQGGDWVWGDGDIVPLNSSLWYPNQPNSTGARCLETWKKDYLLDDYYCGAGLKYVCEMSVP</sequence>
<protein>
    <recommendedName>
        <fullName evidence="1">C-type lectin domain-containing protein</fullName>
    </recommendedName>
</protein>
<dbReference type="InterPro" id="IPR016186">
    <property type="entry name" value="C-type_lectin-like/link_sf"/>
</dbReference>
<dbReference type="SUPFAM" id="SSF56436">
    <property type="entry name" value="C-type lectin-like"/>
    <property type="match status" value="1"/>
</dbReference>
<proteinExistence type="predicted"/>
<reference evidence="2 3" key="1">
    <citation type="journal article" date="2023" name="Sci. Data">
        <title>Genome assembly of the Korean intertidal mud-creeper Batillaria attramentaria.</title>
        <authorList>
            <person name="Patra A.K."/>
            <person name="Ho P.T."/>
            <person name="Jun S."/>
            <person name="Lee S.J."/>
            <person name="Kim Y."/>
            <person name="Won Y.J."/>
        </authorList>
    </citation>
    <scope>NUCLEOTIDE SEQUENCE [LARGE SCALE GENOMIC DNA]</scope>
    <source>
        <strain evidence="2">Wonlab-2016</strain>
    </source>
</reference>
<name>A0ABD0L9L3_9CAEN</name>
<dbReference type="InterPro" id="IPR050801">
    <property type="entry name" value="Ca-Dep_Lectins_ImmuneDev"/>
</dbReference>
<keyword evidence="3" id="KW-1185">Reference proteome</keyword>
<dbReference type="AlphaFoldDB" id="A0ABD0L9L3"/>
<dbReference type="Gene3D" id="3.10.100.10">
    <property type="entry name" value="Mannose-Binding Protein A, subunit A"/>
    <property type="match status" value="1"/>
</dbReference>
<dbReference type="PANTHER" id="PTHR22801:SF63">
    <property type="entry name" value="C-TYPE LECTIN DOMAIN-CONTAINING PROTEIN"/>
    <property type="match status" value="1"/>
</dbReference>
<dbReference type="PROSITE" id="PS50041">
    <property type="entry name" value="C_TYPE_LECTIN_2"/>
    <property type="match status" value="1"/>
</dbReference>
<accession>A0ABD0L9L3</accession>
<dbReference type="InterPro" id="IPR001304">
    <property type="entry name" value="C-type_lectin-like"/>
</dbReference>
<evidence type="ECO:0000313" key="2">
    <source>
        <dbReference type="EMBL" id="KAK7496256.1"/>
    </source>
</evidence>
<comment type="caution">
    <text evidence="2">The sequence shown here is derived from an EMBL/GenBank/DDBJ whole genome shotgun (WGS) entry which is preliminary data.</text>
</comment>